<dbReference type="EMBL" id="LR134384">
    <property type="protein sequence ID" value="VEH15660.1"/>
    <property type="molecule type" value="Genomic_DNA"/>
</dbReference>
<proteinExistence type="predicted"/>
<dbReference type="RefSeq" id="WP_018920405.1">
    <property type="nucleotide sequence ID" value="NZ_CAUTNN010000013.1"/>
</dbReference>
<keyword evidence="1" id="KW-0378">Hydrolase</keyword>
<dbReference type="AlphaFoldDB" id="A0A3S4T670"/>
<dbReference type="PANTHER" id="PTHR10151">
    <property type="entry name" value="ECTONUCLEOTIDE PYROPHOSPHATASE/PHOSPHODIESTERASE"/>
    <property type="match status" value="1"/>
</dbReference>
<dbReference type="Gene3D" id="3.40.720.10">
    <property type="entry name" value="Alkaline Phosphatase, subunit A"/>
    <property type="match status" value="1"/>
</dbReference>
<protein>
    <submittedName>
        <fullName evidence="1">Phosphonoacetate hydrolase</fullName>
    </submittedName>
</protein>
<dbReference type="InterPro" id="IPR017850">
    <property type="entry name" value="Alkaline_phosphatase_core_sf"/>
</dbReference>
<sequence length="391" mass="44925">MKKILTILLIFFFTTPCLARKDFYTIIVSLDGCRWDYPEWYETPFLNYMAENGVKSGLIPSYPSKTFPNHYTLATGLYPDHHGIIANSFVNRKDGQIFSLGNPKTKTDSRFYGGEPIWVTAKKQGKRVFTYHWPGSDVKVKNLYPDVWFNYNQHHLTVSERITLASQAINAKSAPDLIMIYFEEPDHQGHDFGPQSPHTKDALRNMDAHLQDLWENIQQGPRKDSVNLIVVSDHGMTLVSPERKIECKKYLNPKWYERVEGNLPAQIYCKKGYVDSVYNALKDLPHQRVWRKKDIPAYLHYGTHVNIGDIVVDPQEGWLVTDDKVKTGGMHGYDPTYSDMQAIFRAMGPSFRHITYPHFQNVNVYALLCHLIGITPAPNDGNFQEVSPLLN</sequence>
<name>A0A3S4T670_9BACT</name>
<dbReference type="Gene3D" id="3.30.1360.180">
    <property type="match status" value="1"/>
</dbReference>
<dbReference type="SUPFAM" id="SSF53649">
    <property type="entry name" value="Alkaline phosphatase-like"/>
    <property type="match status" value="1"/>
</dbReference>
<dbReference type="GeneID" id="85012476"/>
<organism evidence="1 2">
    <name type="scientific">Segatella oris</name>
    <dbReference type="NCBI Taxonomy" id="28135"/>
    <lineage>
        <taxon>Bacteria</taxon>
        <taxon>Pseudomonadati</taxon>
        <taxon>Bacteroidota</taxon>
        <taxon>Bacteroidia</taxon>
        <taxon>Bacteroidales</taxon>
        <taxon>Prevotellaceae</taxon>
        <taxon>Segatella</taxon>
    </lineage>
</organism>
<dbReference type="Proteomes" id="UP000274578">
    <property type="component" value="Chromosome 1"/>
</dbReference>
<dbReference type="Pfam" id="PF01663">
    <property type="entry name" value="Phosphodiest"/>
    <property type="match status" value="1"/>
</dbReference>
<dbReference type="InterPro" id="IPR002591">
    <property type="entry name" value="Phosphodiest/P_Trfase"/>
</dbReference>
<dbReference type="GO" id="GO:0016787">
    <property type="term" value="F:hydrolase activity"/>
    <property type="evidence" value="ECO:0007669"/>
    <property type="project" value="UniProtKB-KW"/>
</dbReference>
<reference evidence="1 2" key="1">
    <citation type="submission" date="2018-12" db="EMBL/GenBank/DDBJ databases">
        <authorList>
            <consortium name="Pathogen Informatics"/>
        </authorList>
    </citation>
    <scope>NUCLEOTIDE SEQUENCE [LARGE SCALE GENOMIC DNA]</scope>
    <source>
        <strain evidence="1 2">NCTC13071</strain>
    </source>
</reference>
<dbReference type="PANTHER" id="PTHR10151:SF120">
    <property type="entry name" value="BIS(5'-ADENOSYL)-TRIPHOSPHATASE"/>
    <property type="match status" value="1"/>
</dbReference>
<gene>
    <name evidence="1" type="ORF">NCTC13071_01670</name>
</gene>
<evidence type="ECO:0000313" key="2">
    <source>
        <dbReference type="Proteomes" id="UP000274578"/>
    </source>
</evidence>
<dbReference type="KEGG" id="poc:NCTC13071_01670"/>
<evidence type="ECO:0000313" key="1">
    <source>
        <dbReference type="EMBL" id="VEH15660.1"/>
    </source>
</evidence>
<accession>A0A3S4T670</accession>
<dbReference type="CDD" id="cd16018">
    <property type="entry name" value="Enpp"/>
    <property type="match status" value="1"/>
</dbReference>